<dbReference type="EMBL" id="QEVW01000009">
    <property type="protein sequence ID" value="RAW14416.1"/>
    <property type="molecule type" value="Genomic_DNA"/>
</dbReference>
<dbReference type="AlphaFoldDB" id="A0A329QQJ0"/>
<accession>A0A329QQJ0</accession>
<reference evidence="1 2" key="1">
    <citation type="submission" date="2018-04" db="EMBL/GenBank/DDBJ databases">
        <title>Paenibacillus taichungensis Genome sequencing and assembly.</title>
        <authorList>
            <person name="Xu J."/>
            <person name="Rensing C."/>
            <person name="Mazhar H.S."/>
        </authorList>
    </citation>
    <scope>NUCLEOTIDE SEQUENCE [LARGE SCALE GENOMIC DNA]</scope>
    <source>
        <strain evidence="1 2">NC1</strain>
    </source>
</reference>
<evidence type="ECO:0008006" key="3">
    <source>
        <dbReference type="Google" id="ProtNLM"/>
    </source>
</evidence>
<evidence type="ECO:0000313" key="1">
    <source>
        <dbReference type="EMBL" id="RAW14416.1"/>
    </source>
</evidence>
<dbReference type="RefSeq" id="WP_113053900.1">
    <property type="nucleotide sequence ID" value="NZ_CP175536.1"/>
</dbReference>
<gene>
    <name evidence="1" type="ORF">DC345_15800</name>
</gene>
<comment type="caution">
    <text evidence="1">The sequence shown here is derived from an EMBL/GenBank/DDBJ whole genome shotgun (WGS) entry which is preliminary data.</text>
</comment>
<protein>
    <recommendedName>
        <fullName evidence="3">Peptidase M56 BlaR1</fullName>
    </recommendedName>
</protein>
<dbReference type="Proteomes" id="UP000250642">
    <property type="component" value="Unassembled WGS sequence"/>
</dbReference>
<organism evidence="1 2">
    <name type="scientific">Paenibacillus taichungensis</name>
    <dbReference type="NCBI Taxonomy" id="484184"/>
    <lineage>
        <taxon>Bacteria</taxon>
        <taxon>Bacillati</taxon>
        <taxon>Bacillota</taxon>
        <taxon>Bacilli</taxon>
        <taxon>Bacillales</taxon>
        <taxon>Paenibacillaceae</taxon>
        <taxon>Paenibacillus</taxon>
    </lineage>
</organism>
<name>A0A329QQJ0_9BACL</name>
<proteinExistence type="predicted"/>
<evidence type="ECO:0000313" key="2">
    <source>
        <dbReference type="Proteomes" id="UP000250642"/>
    </source>
</evidence>
<sequence length="126" mass="13801">MRTKSLKLITVGVTFALGVGIGVYGWGAASADTSPSEDQMEIKINDNGDTYGSFVYHDETVLDLVKAIGVDGTEGYIKTSDMNQDLPQNPEEAIRSMNEPKVDKYINLYDSNENVIGKFLLESSED</sequence>